<dbReference type="PANTHER" id="PTHR43434">
    <property type="entry name" value="PHOSPHOGLYCOLATE PHOSPHATASE"/>
    <property type="match status" value="1"/>
</dbReference>
<comment type="catalytic activity">
    <reaction evidence="1">
        <text>2-phosphoglycolate + H2O = glycolate + phosphate</text>
        <dbReference type="Rhea" id="RHEA:14369"/>
        <dbReference type="ChEBI" id="CHEBI:15377"/>
        <dbReference type="ChEBI" id="CHEBI:29805"/>
        <dbReference type="ChEBI" id="CHEBI:43474"/>
        <dbReference type="ChEBI" id="CHEBI:58033"/>
        <dbReference type="EC" id="3.1.3.18"/>
    </reaction>
</comment>
<reference evidence="5 6" key="1">
    <citation type="submission" date="2023-11" db="EMBL/GenBank/DDBJ databases">
        <title>Peredibacter starrii A3.12.</title>
        <authorList>
            <person name="Mitchell R.J."/>
        </authorList>
    </citation>
    <scope>NUCLEOTIDE SEQUENCE [LARGE SCALE GENOMIC DNA]</scope>
    <source>
        <strain evidence="5 6">A3.12</strain>
    </source>
</reference>
<dbReference type="InterPro" id="IPR023198">
    <property type="entry name" value="PGP-like_dom2"/>
</dbReference>
<dbReference type="KEGG" id="psti:SOO65_03570"/>
<dbReference type="GO" id="GO:0006281">
    <property type="term" value="P:DNA repair"/>
    <property type="evidence" value="ECO:0007669"/>
    <property type="project" value="TreeGrafter"/>
</dbReference>
<dbReference type="CDD" id="cd01427">
    <property type="entry name" value="HAD_like"/>
    <property type="match status" value="1"/>
</dbReference>
<organism evidence="5 6">
    <name type="scientific">Peredibacter starrii</name>
    <dbReference type="NCBI Taxonomy" id="28202"/>
    <lineage>
        <taxon>Bacteria</taxon>
        <taxon>Pseudomonadati</taxon>
        <taxon>Bdellovibrionota</taxon>
        <taxon>Bacteriovoracia</taxon>
        <taxon>Bacteriovoracales</taxon>
        <taxon>Bacteriovoracaceae</taxon>
        <taxon>Peredibacter</taxon>
    </lineage>
</organism>
<comment type="similarity">
    <text evidence="3">Belongs to the HAD-like hydrolase superfamily. CbbY/CbbZ/Gph/YieH family.</text>
</comment>
<accession>A0AAX4HR96</accession>
<dbReference type="GO" id="GO:0008967">
    <property type="term" value="F:phosphoglycolate phosphatase activity"/>
    <property type="evidence" value="ECO:0007669"/>
    <property type="project" value="UniProtKB-EC"/>
</dbReference>
<keyword evidence="6" id="KW-1185">Reference proteome</keyword>
<dbReference type="Proteomes" id="UP001324634">
    <property type="component" value="Chromosome"/>
</dbReference>
<evidence type="ECO:0000256" key="2">
    <source>
        <dbReference type="ARBA" id="ARBA00004818"/>
    </source>
</evidence>
<dbReference type="AlphaFoldDB" id="A0AAX4HR96"/>
<evidence type="ECO:0000313" key="5">
    <source>
        <dbReference type="EMBL" id="WPU65819.1"/>
    </source>
</evidence>
<proteinExistence type="inferred from homology"/>
<keyword evidence="5" id="KW-0378">Hydrolase</keyword>
<dbReference type="SFLD" id="SFLDS00003">
    <property type="entry name" value="Haloacid_Dehalogenase"/>
    <property type="match status" value="1"/>
</dbReference>
<gene>
    <name evidence="5" type="ORF">SOO65_03570</name>
</gene>
<dbReference type="InterPro" id="IPR041492">
    <property type="entry name" value="HAD_2"/>
</dbReference>
<dbReference type="PANTHER" id="PTHR43434:SF1">
    <property type="entry name" value="PHOSPHOGLYCOLATE PHOSPHATASE"/>
    <property type="match status" value="1"/>
</dbReference>
<dbReference type="InterPro" id="IPR050155">
    <property type="entry name" value="HAD-like_hydrolase_sf"/>
</dbReference>
<evidence type="ECO:0000256" key="1">
    <source>
        <dbReference type="ARBA" id="ARBA00000830"/>
    </source>
</evidence>
<dbReference type="GO" id="GO:0005829">
    <property type="term" value="C:cytosol"/>
    <property type="evidence" value="ECO:0007669"/>
    <property type="project" value="TreeGrafter"/>
</dbReference>
<evidence type="ECO:0000256" key="3">
    <source>
        <dbReference type="ARBA" id="ARBA00006171"/>
    </source>
</evidence>
<dbReference type="Pfam" id="PF13419">
    <property type="entry name" value="HAD_2"/>
    <property type="match status" value="1"/>
</dbReference>
<dbReference type="Gene3D" id="3.40.50.1000">
    <property type="entry name" value="HAD superfamily/HAD-like"/>
    <property type="match status" value="1"/>
</dbReference>
<name>A0AAX4HR96_9BACT</name>
<dbReference type="EMBL" id="CP139487">
    <property type="protein sequence ID" value="WPU65819.1"/>
    <property type="molecule type" value="Genomic_DNA"/>
</dbReference>
<sequence length="222" mass="25298">MSFYQKLDLNSYSSYIFDCDGVIFDSNQLKSDAFVDVLDYFGFSEKVKSEFINYHQANGGVSRYVKFKYLITNLLKQEFDENLYEKLLMLYSSKCVDLYGRAQFVPGVENFIKHSKLPQSVASGSDEQELNVIFKDRGISECFDLILGSPKTKSQCVDKIMKNLKQPKRTAFFGDSYSDYAAAAAAGCDFIFVSQFSEARDRMLSVCQSNNCFIIENFEGLL</sequence>
<evidence type="ECO:0000256" key="4">
    <source>
        <dbReference type="ARBA" id="ARBA00013078"/>
    </source>
</evidence>
<evidence type="ECO:0000313" key="6">
    <source>
        <dbReference type="Proteomes" id="UP001324634"/>
    </source>
</evidence>
<dbReference type="Gene3D" id="1.10.150.240">
    <property type="entry name" value="Putative phosphatase, domain 2"/>
    <property type="match status" value="1"/>
</dbReference>
<dbReference type="SUPFAM" id="SSF56784">
    <property type="entry name" value="HAD-like"/>
    <property type="match status" value="1"/>
</dbReference>
<dbReference type="SFLD" id="SFLDG01129">
    <property type="entry name" value="C1.5:_HAD__Beta-PGM__Phosphata"/>
    <property type="match status" value="1"/>
</dbReference>
<dbReference type="InterPro" id="IPR023214">
    <property type="entry name" value="HAD_sf"/>
</dbReference>
<dbReference type="RefSeq" id="WP_321397045.1">
    <property type="nucleotide sequence ID" value="NZ_CP139487.1"/>
</dbReference>
<dbReference type="InterPro" id="IPR036412">
    <property type="entry name" value="HAD-like_sf"/>
</dbReference>
<protein>
    <recommendedName>
        <fullName evidence="4">phosphoglycolate phosphatase</fullName>
        <ecNumber evidence="4">3.1.3.18</ecNumber>
    </recommendedName>
</protein>
<dbReference type="EC" id="3.1.3.18" evidence="4"/>
<comment type="pathway">
    <text evidence="2">Organic acid metabolism; glycolate biosynthesis; glycolate from 2-phosphoglycolate: step 1/1.</text>
</comment>